<gene>
    <name evidence="1" type="ORF">SAMN02745219_01841</name>
</gene>
<accession>A0A1M6GXP7</accession>
<dbReference type="SUPFAM" id="SSF117396">
    <property type="entry name" value="TM1631-like"/>
    <property type="match status" value="1"/>
</dbReference>
<proteinExistence type="predicted"/>
<sequence>MNTRRFVYALEPLLSAGKLGAVLLQFPYSLHNTQENRCYLARLNTLKFIVPVAVELRYYT</sequence>
<evidence type="ECO:0000313" key="1">
    <source>
        <dbReference type="EMBL" id="SHJ14694.1"/>
    </source>
</evidence>
<dbReference type="Gene3D" id="3.20.20.410">
    <property type="entry name" value="Protein of unknown function UPF0759"/>
    <property type="match status" value="1"/>
</dbReference>
<reference evidence="2" key="1">
    <citation type="submission" date="2016-11" db="EMBL/GenBank/DDBJ databases">
        <authorList>
            <person name="Varghese N."/>
            <person name="Submissions S."/>
        </authorList>
    </citation>
    <scope>NUCLEOTIDE SEQUENCE [LARGE SCALE GENOMIC DNA]</scope>
    <source>
        <strain evidence="2">DSM 16057</strain>
    </source>
</reference>
<keyword evidence="2" id="KW-1185">Reference proteome</keyword>
<dbReference type="InterPro" id="IPR002763">
    <property type="entry name" value="DUF72"/>
</dbReference>
<dbReference type="RefSeq" id="WP_072869063.1">
    <property type="nucleotide sequence ID" value="NZ_FQZM01000021.1"/>
</dbReference>
<organism evidence="1 2">
    <name type="scientific">Desulfofundulus thermosubterraneus DSM 16057</name>
    <dbReference type="NCBI Taxonomy" id="1121432"/>
    <lineage>
        <taxon>Bacteria</taxon>
        <taxon>Bacillati</taxon>
        <taxon>Bacillota</taxon>
        <taxon>Clostridia</taxon>
        <taxon>Eubacteriales</taxon>
        <taxon>Peptococcaceae</taxon>
        <taxon>Desulfofundulus</taxon>
    </lineage>
</organism>
<dbReference type="EMBL" id="FQZM01000021">
    <property type="protein sequence ID" value="SHJ14694.1"/>
    <property type="molecule type" value="Genomic_DNA"/>
</dbReference>
<name>A0A1M6GXP7_9FIRM</name>
<dbReference type="AlphaFoldDB" id="A0A1M6GXP7"/>
<protein>
    <submittedName>
        <fullName evidence="1">Uncharacterized protein</fullName>
    </submittedName>
</protein>
<dbReference type="Proteomes" id="UP000184529">
    <property type="component" value="Unassembled WGS sequence"/>
</dbReference>
<dbReference type="Pfam" id="PF01904">
    <property type="entry name" value="DUF72"/>
    <property type="match status" value="1"/>
</dbReference>
<dbReference type="InterPro" id="IPR036520">
    <property type="entry name" value="UPF0759_sf"/>
</dbReference>
<evidence type="ECO:0000313" key="2">
    <source>
        <dbReference type="Proteomes" id="UP000184529"/>
    </source>
</evidence>
<dbReference type="STRING" id="1121432.SAMN02745219_01841"/>